<name>A0AAD5MHW3_PARTN</name>
<evidence type="ECO:0000256" key="1">
    <source>
        <dbReference type="SAM" id="Phobius"/>
    </source>
</evidence>
<keyword evidence="1" id="KW-0812">Transmembrane</keyword>
<sequence length="159" mass="18486">MYWDIDEVTYQLRSINCHCPHGYWGRRCELHFVARLFAPVKGHVEVEKSRISALAFIILMVIVTIGLIFYTYRKIVRRNAPFESTTVLSLNHHLRRRTMSFQTMPTEVNTTPSSSAAYLNRYTTSQYFNCRTPFSPLSRSYGQLTGNSHQSVYNLHSIT</sequence>
<dbReference type="InterPro" id="IPR000742">
    <property type="entry name" value="EGF"/>
</dbReference>
<dbReference type="Proteomes" id="UP001196413">
    <property type="component" value="Unassembled WGS sequence"/>
</dbReference>
<keyword evidence="1" id="KW-0472">Membrane</keyword>
<protein>
    <submittedName>
        <fullName evidence="4">EGF</fullName>
    </submittedName>
</protein>
<keyword evidence="5" id="KW-1185">Reference proteome</keyword>
<evidence type="ECO:0000313" key="5">
    <source>
        <dbReference type="Proteomes" id="UP001196413"/>
    </source>
</evidence>
<reference evidence="4" key="1">
    <citation type="submission" date="2021-06" db="EMBL/GenBank/DDBJ databases">
        <title>Parelaphostrongylus tenuis whole genome reference sequence.</title>
        <authorList>
            <person name="Garwood T.J."/>
            <person name="Larsen P.A."/>
            <person name="Fountain-Jones N.M."/>
            <person name="Garbe J.R."/>
            <person name="Macchietto M.G."/>
            <person name="Kania S.A."/>
            <person name="Gerhold R.W."/>
            <person name="Richards J.E."/>
            <person name="Wolf T.M."/>
        </authorList>
    </citation>
    <scope>NUCLEOTIDE SEQUENCE</scope>
    <source>
        <strain evidence="4">MNPRO001-30</strain>
        <tissue evidence="4">Meninges</tissue>
    </source>
</reference>
<dbReference type="CDD" id="cd00054">
    <property type="entry name" value="EGF_CA"/>
    <property type="match status" value="1"/>
</dbReference>
<dbReference type="AlphaFoldDB" id="A0AAD5MHW3"/>
<feature type="domain" description="EGF-like" evidence="2 3">
    <location>
        <begin position="17"/>
        <end position="28"/>
    </location>
</feature>
<comment type="caution">
    <text evidence="4">The sequence shown here is derived from an EMBL/GenBank/DDBJ whole genome shotgun (WGS) entry which is preliminary data.</text>
</comment>
<dbReference type="SUPFAM" id="SSF57196">
    <property type="entry name" value="EGF/Laminin"/>
    <property type="match status" value="1"/>
</dbReference>
<keyword evidence="1" id="KW-1133">Transmembrane helix</keyword>
<dbReference type="PROSITE" id="PS01186">
    <property type="entry name" value="EGF_2"/>
    <property type="match status" value="1"/>
</dbReference>
<organism evidence="4 5">
    <name type="scientific">Parelaphostrongylus tenuis</name>
    <name type="common">Meningeal worm</name>
    <dbReference type="NCBI Taxonomy" id="148309"/>
    <lineage>
        <taxon>Eukaryota</taxon>
        <taxon>Metazoa</taxon>
        <taxon>Ecdysozoa</taxon>
        <taxon>Nematoda</taxon>
        <taxon>Chromadorea</taxon>
        <taxon>Rhabditida</taxon>
        <taxon>Rhabditina</taxon>
        <taxon>Rhabditomorpha</taxon>
        <taxon>Strongyloidea</taxon>
        <taxon>Metastrongylidae</taxon>
        <taxon>Parelaphostrongylus</taxon>
    </lineage>
</organism>
<dbReference type="PROSITE" id="PS00022">
    <property type="entry name" value="EGF_1"/>
    <property type="match status" value="1"/>
</dbReference>
<evidence type="ECO:0000259" key="3">
    <source>
        <dbReference type="PROSITE" id="PS01186"/>
    </source>
</evidence>
<gene>
    <name evidence="4" type="primary">LIN-3</name>
    <name evidence="4" type="ORF">KIN20_014172</name>
</gene>
<evidence type="ECO:0000313" key="4">
    <source>
        <dbReference type="EMBL" id="KAJ1356448.1"/>
    </source>
</evidence>
<dbReference type="EMBL" id="JAHQIW010002820">
    <property type="protein sequence ID" value="KAJ1356448.1"/>
    <property type="molecule type" value="Genomic_DNA"/>
</dbReference>
<evidence type="ECO:0000259" key="2">
    <source>
        <dbReference type="PROSITE" id="PS00022"/>
    </source>
</evidence>
<accession>A0AAD5MHW3</accession>
<proteinExistence type="predicted"/>
<feature type="transmembrane region" description="Helical" evidence="1">
    <location>
        <begin position="51"/>
        <end position="72"/>
    </location>
</feature>